<evidence type="ECO:0000313" key="3">
    <source>
        <dbReference type="Proteomes" id="UP000253153"/>
    </source>
</evidence>
<evidence type="ECO:0000256" key="1">
    <source>
        <dbReference type="SAM" id="MobiDB-lite"/>
    </source>
</evidence>
<dbReference type="GeneID" id="41990172"/>
<dbReference type="AlphaFoldDB" id="A0A366SAS2"/>
<dbReference type="Proteomes" id="UP000253153">
    <property type="component" value="Unassembled WGS sequence"/>
</dbReference>
<dbReference type="RefSeq" id="XP_031021022.1">
    <property type="nucleotide sequence ID" value="XM_031154876.1"/>
</dbReference>
<comment type="caution">
    <text evidence="2">The sequence shown here is derived from an EMBL/GenBank/DDBJ whole genome shotgun (WGS) entry which is preliminary data.</text>
</comment>
<name>A0A366SAS2_9HYPO</name>
<dbReference type="EMBL" id="QKXC01000020">
    <property type="protein sequence ID" value="RBR26431.1"/>
    <property type="molecule type" value="Genomic_DNA"/>
</dbReference>
<feature type="region of interest" description="Disordered" evidence="1">
    <location>
        <begin position="1"/>
        <end position="24"/>
    </location>
</feature>
<feature type="compositionally biased region" description="Low complexity" evidence="1">
    <location>
        <begin position="8"/>
        <end position="18"/>
    </location>
</feature>
<keyword evidence="3" id="KW-1185">Reference proteome</keyword>
<proteinExistence type="predicted"/>
<sequence>MSDRDTNKNNNGNGKTGKAPSKPELIRLNMRMPIQNLPGVGQEKMDELNELNGRFTEIIECGNPMPPKAEEDENTFADALMGFGILALFFCL</sequence>
<evidence type="ECO:0000313" key="2">
    <source>
        <dbReference type="EMBL" id="RBR26431.1"/>
    </source>
</evidence>
<accession>A0A366SAS2</accession>
<reference evidence="2 3" key="1">
    <citation type="submission" date="2018-06" db="EMBL/GenBank/DDBJ databases">
        <title>Fusarium incarnatum-equiseti species complex species 28.</title>
        <authorList>
            <person name="Gardiner D.M."/>
        </authorList>
    </citation>
    <scope>NUCLEOTIDE SEQUENCE [LARGE SCALE GENOMIC DNA]</scope>
    <source>
        <strain evidence="2 3">FIESC_28</strain>
    </source>
</reference>
<gene>
    <name evidence="2" type="ORF">FIESC28_00725</name>
</gene>
<organism evidence="2 3">
    <name type="scientific">Fusarium coffeatum</name>
    <dbReference type="NCBI Taxonomy" id="231269"/>
    <lineage>
        <taxon>Eukaryota</taxon>
        <taxon>Fungi</taxon>
        <taxon>Dikarya</taxon>
        <taxon>Ascomycota</taxon>
        <taxon>Pezizomycotina</taxon>
        <taxon>Sordariomycetes</taxon>
        <taxon>Hypocreomycetidae</taxon>
        <taxon>Hypocreales</taxon>
        <taxon>Nectriaceae</taxon>
        <taxon>Fusarium</taxon>
        <taxon>Fusarium incarnatum-equiseti species complex</taxon>
    </lineage>
</organism>
<protein>
    <submittedName>
        <fullName evidence="2">Uncharacterized protein</fullName>
    </submittedName>
</protein>